<organism evidence="2 3">
    <name type="scientific">Rhizobium chutanense</name>
    <dbReference type="NCBI Taxonomy" id="2035448"/>
    <lineage>
        <taxon>Bacteria</taxon>
        <taxon>Pseudomonadati</taxon>
        <taxon>Pseudomonadota</taxon>
        <taxon>Alphaproteobacteria</taxon>
        <taxon>Hyphomicrobiales</taxon>
        <taxon>Rhizobiaceae</taxon>
        <taxon>Rhizobium/Agrobacterium group</taxon>
        <taxon>Rhizobium</taxon>
    </lineage>
</organism>
<evidence type="ECO:0000313" key="3">
    <source>
        <dbReference type="Proteomes" id="UP000220768"/>
    </source>
</evidence>
<accession>A0A2A6JD95</accession>
<evidence type="ECO:0000313" key="2">
    <source>
        <dbReference type="EMBL" id="PDT04131.1"/>
    </source>
</evidence>
<keyword evidence="3" id="KW-1185">Reference proteome</keyword>
<dbReference type="EMBL" id="NWSV01000005">
    <property type="protein sequence ID" value="PDT04131.1"/>
    <property type="molecule type" value="Genomic_DNA"/>
</dbReference>
<protein>
    <submittedName>
        <fullName evidence="2">Uncharacterized protein</fullName>
    </submittedName>
</protein>
<feature type="compositionally biased region" description="Basic and acidic residues" evidence="1">
    <location>
        <begin position="7"/>
        <end position="17"/>
    </location>
</feature>
<reference evidence="2 3" key="1">
    <citation type="submission" date="2017-09" db="EMBL/GenBank/DDBJ databases">
        <title>Comparative genomics of rhizobia isolated from Phaseolus vulgaris in China.</title>
        <authorList>
            <person name="Tong W."/>
        </authorList>
    </citation>
    <scope>NUCLEOTIDE SEQUENCE [LARGE SCALE GENOMIC DNA]</scope>
    <source>
        <strain evidence="2 3">C5</strain>
    </source>
</reference>
<dbReference type="Proteomes" id="UP000220768">
    <property type="component" value="Unassembled WGS sequence"/>
</dbReference>
<dbReference type="AlphaFoldDB" id="A0A2A6JD95"/>
<evidence type="ECO:0000256" key="1">
    <source>
        <dbReference type="SAM" id="MobiDB-lite"/>
    </source>
</evidence>
<sequence>MLTGGRTSRERAEHAELGADPGPLDDRQPHGPDLGGGVGIAALARGRQASRPRLEELRVVYKEVIR</sequence>
<gene>
    <name evidence="2" type="ORF">CO666_09565</name>
</gene>
<proteinExistence type="predicted"/>
<name>A0A2A6JD95_9HYPH</name>
<feature type="region of interest" description="Disordered" evidence="1">
    <location>
        <begin position="1"/>
        <end position="39"/>
    </location>
</feature>
<comment type="caution">
    <text evidence="2">The sequence shown here is derived from an EMBL/GenBank/DDBJ whole genome shotgun (WGS) entry which is preliminary data.</text>
</comment>